<dbReference type="Proteomes" id="UP001214530">
    <property type="component" value="Chromosome"/>
</dbReference>
<proteinExistence type="predicted"/>
<reference evidence="1" key="1">
    <citation type="submission" date="2023-03" db="EMBL/GenBank/DDBJ databases">
        <title>Andean soil-derived lignocellulolytic bacterial consortium as a source of novel taxa and putative plastic-active enzymes.</title>
        <authorList>
            <person name="Diaz-Garcia L."/>
            <person name="Chuvochina M."/>
            <person name="Feuerriegel G."/>
            <person name="Bunk B."/>
            <person name="Sproer C."/>
            <person name="Streit W.R."/>
            <person name="Rodriguez L.M."/>
            <person name="Overmann J."/>
            <person name="Jimenez D.J."/>
        </authorList>
    </citation>
    <scope>NUCLEOTIDE SEQUENCE</scope>
    <source>
        <strain evidence="1">MAG 3858</strain>
    </source>
</reference>
<evidence type="ECO:0000313" key="1">
    <source>
        <dbReference type="EMBL" id="WEK20759.1"/>
    </source>
</evidence>
<dbReference type="AlphaFoldDB" id="A0AAJ5WC52"/>
<dbReference type="EMBL" id="CP119313">
    <property type="protein sequence ID" value="WEK20759.1"/>
    <property type="molecule type" value="Genomic_DNA"/>
</dbReference>
<accession>A0AAJ5WC52</accession>
<dbReference type="Pfam" id="PF14119">
    <property type="entry name" value="DUF4288"/>
    <property type="match status" value="1"/>
</dbReference>
<organism evidence="1 2">
    <name type="scientific">Candidatus Pedobacter colombiensis</name>
    <dbReference type="NCBI Taxonomy" id="3121371"/>
    <lineage>
        <taxon>Bacteria</taxon>
        <taxon>Pseudomonadati</taxon>
        <taxon>Bacteroidota</taxon>
        <taxon>Sphingobacteriia</taxon>
        <taxon>Sphingobacteriales</taxon>
        <taxon>Sphingobacteriaceae</taxon>
        <taxon>Pedobacter</taxon>
    </lineage>
</organism>
<evidence type="ECO:0000313" key="2">
    <source>
        <dbReference type="Proteomes" id="UP001214530"/>
    </source>
</evidence>
<dbReference type="InterPro" id="IPR025630">
    <property type="entry name" value="DUF4288"/>
</dbReference>
<gene>
    <name evidence="1" type="ORF">P0Y49_06370</name>
</gene>
<sequence>MMKWFVVRYIYQIITGEGDHSPQFDEQLRLTIAANCDEALTKAERQADDFHRPFRNCNGDMVSWKFICVADLYEIQSPADGAEVASVLHEPEDVNAFLDNINQHKTFLQQLLPFSTPSIKLF</sequence>
<protein>
    <submittedName>
        <fullName evidence="1">DUF4288 domain-containing protein</fullName>
    </submittedName>
</protein>
<name>A0AAJ5WC52_9SPHI</name>